<accession>A0A1H9BXY9</accession>
<evidence type="ECO:0000256" key="1">
    <source>
        <dbReference type="SAM" id="SignalP"/>
    </source>
</evidence>
<organism evidence="2 3">
    <name type="scientific">Flavobacterium frigoris</name>
    <dbReference type="NCBI Taxonomy" id="229204"/>
    <lineage>
        <taxon>Bacteria</taxon>
        <taxon>Pseudomonadati</taxon>
        <taxon>Bacteroidota</taxon>
        <taxon>Flavobacteriia</taxon>
        <taxon>Flavobacteriales</taxon>
        <taxon>Flavobacteriaceae</taxon>
        <taxon>Flavobacterium</taxon>
    </lineage>
</organism>
<feature type="signal peptide" evidence="1">
    <location>
        <begin position="1"/>
        <end position="27"/>
    </location>
</feature>
<dbReference type="Proteomes" id="UP000183658">
    <property type="component" value="Unassembled WGS sequence"/>
</dbReference>
<dbReference type="EMBL" id="FOFZ01000001">
    <property type="protein sequence ID" value="SEP93627.1"/>
    <property type="molecule type" value="Genomic_DNA"/>
</dbReference>
<sequence>MNKNYFTLKNYIFLLFFLTLSNYSAHANCFFADVETTPRATKSFRVDNTNDLGMSYSCTTGQNWAVNVVKRFDYTFSFSKTFGGNENPTVCDTMNTRGAALSYHISTKI</sequence>
<dbReference type="RefSeq" id="WP_074720010.1">
    <property type="nucleotide sequence ID" value="NZ_CBCRVS010000003.1"/>
</dbReference>
<reference evidence="3" key="1">
    <citation type="submission" date="2016-10" db="EMBL/GenBank/DDBJ databases">
        <authorList>
            <person name="Varghese N."/>
            <person name="Submissions S."/>
        </authorList>
    </citation>
    <scope>NUCLEOTIDE SEQUENCE [LARGE SCALE GENOMIC DNA]</scope>
    <source>
        <strain evidence="3">DSM 15719</strain>
    </source>
</reference>
<evidence type="ECO:0000313" key="2">
    <source>
        <dbReference type="EMBL" id="SEP93627.1"/>
    </source>
</evidence>
<keyword evidence="3" id="KW-1185">Reference proteome</keyword>
<proteinExistence type="predicted"/>
<keyword evidence="1" id="KW-0732">Signal</keyword>
<feature type="chain" id="PRO_5010296684" evidence="1">
    <location>
        <begin position="28"/>
        <end position="109"/>
    </location>
</feature>
<evidence type="ECO:0000313" key="3">
    <source>
        <dbReference type="Proteomes" id="UP000183658"/>
    </source>
</evidence>
<name>A0A1H9BXY9_FLAFI</name>
<dbReference type="AlphaFoldDB" id="A0A1H9BXY9"/>
<gene>
    <name evidence="2" type="ORF">SAMN05444355_10114</name>
</gene>
<protein>
    <submittedName>
        <fullName evidence="2">Uncharacterized protein</fullName>
    </submittedName>
</protein>